<keyword evidence="5" id="KW-0597">Phosphoprotein</keyword>
<keyword evidence="9 17" id="KW-0418">Kinase</keyword>
<keyword evidence="13 14" id="KW-0472">Membrane</keyword>
<evidence type="ECO:0000256" key="9">
    <source>
        <dbReference type="ARBA" id="ARBA00022777"/>
    </source>
</evidence>
<comment type="catalytic activity">
    <reaction evidence="1">
        <text>ATP + protein L-histidine = ADP + protein N-phospho-L-histidine.</text>
        <dbReference type="EC" id="2.7.13.3"/>
    </reaction>
</comment>
<feature type="domain" description="Histidine kinase" evidence="15">
    <location>
        <begin position="238"/>
        <end position="450"/>
    </location>
</feature>
<evidence type="ECO:0000256" key="7">
    <source>
        <dbReference type="ARBA" id="ARBA00022692"/>
    </source>
</evidence>
<keyword evidence="12" id="KW-0902">Two-component regulatory system</keyword>
<dbReference type="SUPFAM" id="SSF158472">
    <property type="entry name" value="HAMP domain-like"/>
    <property type="match status" value="1"/>
</dbReference>
<dbReference type="CDD" id="cd00075">
    <property type="entry name" value="HATPase"/>
    <property type="match status" value="1"/>
</dbReference>
<dbReference type="GO" id="GO:0005524">
    <property type="term" value="F:ATP binding"/>
    <property type="evidence" value="ECO:0007669"/>
    <property type="project" value="UniProtKB-KW"/>
</dbReference>
<evidence type="ECO:0000256" key="3">
    <source>
        <dbReference type="ARBA" id="ARBA00012438"/>
    </source>
</evidence>
<dbReference type="CDD" id="cd00082">
    <property type="entry name" value="HisKA"/>
    <property type="match status" value="1"/>
</dbReference>
<dbReference type="PROSITE" id="PS50885">
    <property type="entry name" value="HAMP"/>
    <property type="match status" value="1"/>
</dbReference>
<dbReference type="InterPro" id="IPR003661">
    <property type="entry name" value="HisK_dim/P_dom"/>
</dbReference>
<keyword evidence="6" id="KW-0808">Transferase</keyword>
<dbReference type="PANTHER" id="PTHR45436">
    <property type="entry name" value="SENSOR HISTIDINE KINASE YKOH"/>
    <property type="match status" value="1"/>
</dbReference>
<evidence type="ECO:0000256" key="10">
    <source>
        <dbReference type="ARBA" id="ARBA00022840"/>
    </source>
</evidence>
<evidence type="ECO:0000256" key="2">
    <source>
        <dbReference type="ARBA" id="ARBA00004651"/>
    </source>
</evidence>
<dbReference type="InterPro" id="IPR050428">
    <property type="entry name" value="TCS_sensor_his_kinase"/>
</dbReference>
<dbReference type="PRINTS" id="PR00344">
    <property type="entry name" value="BCTRLSENSOR"/>
</dbReference>
<protein>
    <recommendedName>
        <fullName evidence="3">histidine kinase</fullName>
        <ecNumber evidence="3">2.7.13.3</ecNumber>
    </recommendedName>
</protein>
<keyword evidence="7 14" id="KW-0812">Transmembrane</keyword>
<evidence type="ECO:0000256" key="6">
    <source>
        <dbReference type="ARBA" id="ARBA00022679"/>
    </source>
</evidence>
<dbReference type="SUPFAM" id="SSF47384">
    <property type="entry name" value="Homodimeric domain of signal transducing histidine kinase"/>
    <property type="match status" value="1"/>
</dbReference>
<dbReference type="SUPFAM" id="SSF55874">
    <property type="entry name" value="ATPase domain of HSP90 chaperone/DNA topoisomerase II/histidine kinase"/>
    <property type="match status" value="1"/>
</dbReference>
<feature type="domain" description="HAMP" evidence="16">
    <location>
        <begin position="176"/>
        <end position="230"/>
    </location>
</feature>
<dbReference type="EMBL" id="JARNBH010000002">
    <property type="protein sequence ID" value="MEC0271838.1"/>
    <property type="molecule type" value="Genomic_DNA"/>
</dbReference>
<evidence type="ECO:0000259" key="16">
    <source>
        <dbReference type="PROSITE" id="PS50885"/>
    </source>
</evidence>
<dbReference type="PROSITE" id="PS50109">
    <property type="entry name" value="HIS_KIN"/>
    <property type="match status" value="1"/>
</dbReference>
<dbReference type="EC" id="2.7.13.3" evidence="3"/>
<evidence type="ECO:0000256" key="11">
    <source>
        <dbReference type="ARBA" id="ARBA00022989"/>
    </source>
</evidence>
<evidence type="ECO:0000256" key="8">
    <source>
        <dbReference type="ARBA" id="ARBA00022741"/>
    </source>
</evidence>
<dbReference type="InterPro" id="IPR036097">
    <property type="entry name" value="HisK_dim/P_sf"/>
</dbReference>
<sequence length="452" mass="50934">MKIRTKIQSYSSLFLSVMLILLSIIVLIAFLWISLERERDLLEDQASLIEENILTKKDLISGDSDLMEPYIPDDGMVRIFDTDGRLVKSFTDEEELKGLAVKSINEKGYDFAKADGEYVLTYRYPYPDEGKKLGMIEVTQPQDTLLDNLSTLALVLGGASLFVILLSILAGKWLANLILKPISVMSGTMKDIEKSGEFKRIPLSDQSKDELQVMGAAFNRMMERLERNYNQQQQFLSDASHELKTPITVIESYSSLLKRWGMKDQAIQEEAVEAIHHEAVRMKKLTEHLLQSASQTEPSEDVEGKIELISFCEGIAQTFRRTGNREITIESEFKEIYAMTISSKLEQVIVILLDNAMKYSESSIQIMIKRQDNEIVIGVKDHGGGISPEHLPHVFDRFYRVDSSRARKTGGNGLGLSIARTLVESFDGKLEIQSEVGEGTLVTLTLSHQILI</sequence>
<organism evidence="17 18">
    <name type="scientific">Peribacillus castrilensis</name>
    <dbReference type="NCBI Taxonomy" id="2897690"/>
    <lineage>
        <taxon>Bacteria</taxon>
        <taxon>Bacillati</taxon>
        <taxon>Bacillota</taxon>
        <taxon>Bacilli</taxon>
        <taxon>Bacillales</taxon>
        <taxon>Bacillaceae</taxon>
        <taxon>Peribacillus</taxon>
    </lineage>
</organism>
<dbReference type="Gene3D" id="3.30.565.10">
    <property type="entry name" value="Histidine kinase-like ATPase, C-terminal domain"/>
    <property type="match status" value="1"/>
</dbReference>
<keyword evidence="11 14" id="KW-1133">Transmembrane helix</keyword>
<evidence type="ECO:0000256" key="5">
    <source>
        <dbReference type="ARBA" id="ARBA00022553"/>
    </source>
</evidence>
<dbReference type="FunFam" id="3.30.565.10:FF:000006">
    <property type="entry name" value="Sensor histidine kinase WalK"/>
    <property type="match status" value="1"/>
</dbReference>
<accession>A0AAW9N8Q3</accession>
<evidence type="ECO:0000256" key="12">
    <source>
        <dbReference type="ARBA" id="ARBA00023012"/>
    </source>
</evidence>
<dbReference type="SMART" id="SM00388">
    <property type="entry name" value="HisKA"/>
    <property type="match status" value="1"/>
</dbReference>
<dbReference type="Pfam" id="PF00512">
    <property type="entry name" value="HisKA"/>
    <property type="match status" value="1"/>
</dbReference>
<dbReference type="RefSeq" id="WP_134782610.1">
    <property type="nucleotide sequence ID" value="NZ_JARNBG010000004.1"/>
</dbReference>
<dbReference type="Pfam" id="PF02518">
    <property type="entry name" value="HATPase_c"/>
    <property type="match status" value="1"/>
</dbReference>
<comment type="caution">
    <text evidence="17">The sequence shown here is derived from an EMBL/GenBank/DDBJ whole genome shotgun (WGS) entry which is preliminary data.</text>
</comment>
<proteinExistence type="predicted"/>
<dbReference type="InterPro" id="IPR003594">
    <property type="entry name" value="HATPase_dom"/>
</dbReference>
<evidence type="ECO:0000313" key="17">
    <source>
        <dbReference type="EMBL" id="MEC0271838.1"/>
    </source>
</evidence>
<dbReference type="CDD" id="cd06225">
    <property type="entry name" value="HAMP"/>
    <property type="match status" value="1"/>
</dbReference>
<evidence type="ECO:0000313" key="18">
    <source>
        <dbReference type="Proteomes" id="UP001307168"/>
    </source>
</evidence>
<reference evidence="17 18" key="1">
    <citation type="submission" date="2023-03" db="EMBL/GenBank/DDBJ databases">
        <title>Bacillus Genome Sequencing.</title>
        <authorList>
            <person name="Dunlap C."/>
        </authorList>
    </citation>
    <scope>NUCLEOTIDE SEQUENCE [LARGE SCALE GENOMIC DNA]</scope>
    <source>
        <strain evidence="17 18">B-41290</strain>
    </source>
</reference>
<dbReference type="GO" id="GO:0005886">
    <property type="term" value="C:plasma membrane"/>
    <property type="evidence" value="ECO:0007669"/>
    <property type="project" value="UniProtKB-SubCell"/>
</dbReference>
<dbReference type="SMART" id="SM00304">
    <property type="entry name" value="HAMP"/>
    <property type="match status" value="1"/>
</dbReference>
<evidence type="ECO:0000256" key="4">
    <source>
        <dbReference type="ARBA" id="ARBA00022475"/>
    </source>
</evidence>
<dbReference type="Gene3D" id="6.10.340.10">
    <property type="match status" value="1"/>
</dbReference>
<evidence type="ECO:0000256" key="14">
    <source>
        <dbReference type="SAM" id="Phobius"/>
    </source>
</evidence>
<dbReference type="Pfam" id="PF00672">
    <property type="entry name" value="HAMP"/>
    <property type="match status" value="1"/>
</dbReference>
<feature type="transmembrane region" description="Helical" evidence="14">
    <location>
        <begin position="152"/>
        <end position="175"/>
    </location>
</feature>
<comment type="subcellular location">
    <subcellularLocation>
        <location evidence="2">Cell membrane</location>
        <topology evidence="2">Multi-pass membrane protein</topology>
    </subcellularLocation>
</comment>
<dbReference type="InterPro" id="IPR003660">
    <property type="entry name" value="HAMP_dom"/>
</dbReference>
<dbReference type="GO" id="GO:0000155">
    <property type="term" value="F:phosphorelay sensor kinase activity"/>
    <property type="evidence" value="ECO:0007669"/>
    <property type="project" value="InterPro"/>
</dbReference>
<dbReference type="InterPro" id="IPR004358">
    <property type="entry name" value="Sig_transdc_His_kin-like_C"/>
</dbReference>
<dbReference type="FunFam" id="1.10.287.130:FF:000001">
    <property type="entry name" value="Two-component sensor histidine kinase"/>
    <property type="match status" value="1"/>
</dbReference>
<dbReference type="Gene3D" id="1.10.287.130">
    <property type="match status" value="1"/>
</dbReference>
<keyword evidence="18" id="KW-1185">Reference proteome</keyword>
<dbReference type="InterPro" id="IPR005467">
    <property type="entry name" value="His_kinase_dom"/>
</dbReference>
<keyword evidence="8" id="KW-0547">Nucleotide-binding</keyword>
<gene>
    <name evidence="17" type="ORF">P4706_01915</name>
</gene>
<dbReference type="PANTHER" id="PTHR45436:SF5">
    <property type="entry name" value="SENSOR HISTIDINE KINASE TRCS"/>
    <property type="match status" value="1"/>
</dbReference>
<dbReference type="AlphaFoldDB" id="A0AAW9N8Q3"/>
<evidence type="ECO:0000256" key="1">
    <source>
        <dbReference type="ARBA" id="ARBA00000085"/>
    </source>
</evidence>
<dbReference type="Proteomes" id="UP001307168">
    <property type="component" value="Unassembled WGS sequence"/>
</dbReference>
<dbReference type="InterPro" id="IPR036890">
    <property type="entry name" value="HATPase_C_sf"/>
</dbReference>
<name>A0AAW9N8Q3_9BACI</name>
<keyword evidence="4" id="KW-1003">Cell membrane</keyword>
<dbReference type="SMART" id="SM00387">
    <property type="entry name" value="HATPase_c"/>
    <property type="match status" value="1"/>
</dbReference>
<feature type="transmembrane region" description="Helical" evidence="14">
    <location>
        <begin position="12"/>
        <end position="33"/>
    </location>
</feature>
<keyword evidence="10" id="KW-0067">ATP-binding</keyword>
<evidence type="ECO:0000256" key="13">
    <source>
        <dbReference type="ARBA" id="ARBA00023136"/>
    </source>
</evidence>
<evidence type="ECO:0000259" key="15">
    <source>
        <dbReference type="PROSITE" id="PS50109"/>
    </source>
</evidence>